<keyword evidence="7 11" id="KW-0418">Kinase</keyword>
<proteinExistence type="inferred from homology"/>
<dbReference type="Pfam" id="PF02223">
    <property type="entry name" value="Thymidylate_kin"/>
    <property type="match status" value="1"/>
</dbReference>
<dbReference type="InterPro" id="IPR039430">
    <property type="entry name" value="Thymidylate_kin-like_dom"/>
</dbReference>
<keyword evidence="4 11" id="KW-0808">Transferase</keyword>
<dbReference type="GO" id="GO:0005524">
    <property type="term" value="F:ATP binding"/>
    <property type="evidence" value="ECO:0007669"/>
    <property type="project" value="UniProtKB-UniRule"/>
</dbReference>
<dbReference type="InterPro" id="IPR018095">
    <property type="entry name" value="Thymidylate_kin_CS"/>
</dbReference>
<dbReference type="STRING" id="80852.AWOD_I_1858"/>
<evidence type="ECO:0000256" key="3">
    <source>
        <dbReference type="ARBA" id="ARBA00017144"/>
    </source>
</evidence>
<dbReference type="EC" id="2.7.4.9" evidence="2 11"/>
<dbReference type="PROSITE" id="PS01331">
    <property type="entry name" value="THYMIDYLATE_KINASE"/>
    <property type="match status" value="1"/>
</dbReference>
<keyword evidence="14" id="KW-1185">Reference proteome</keyword>
<comment type="catalytic activity">
    <reaction evidence="10 11">
        <text>dTMP + ATP = dTDP + ADP</text>
        <dbReference type="Rhea" id="RHEA:13517"/>
        <dbReference type="ChEBI" id="CHEBI:30616"/>
        <dbReference type="ChEBI" id="CHEBI:58369"/>
        <dbReference type="ChEBI" id="CHEBI:63528"/>
        <dbReference type="ChEBI" id="CHEBI:456216"/>
        <dbReference type="EC" id="2.7.4.9"/>
    </reaction>
</comment>
<dbReference type="InterPro" id="IPR027417">
    <property type="entry name" value="P-loop_NTPase"/>
</dbReference>
<dbReference type="EMBL" id="LN554846">
    <property type="protein sequence ID" value="CED71923.1"/>
    <property type="molecule type" value="Genomic_DNA"/>
</dbReference>
<evidence type="ECO:0000256" key="11">
    <source>
        <dbReference type="HAMAP-Rule" id="MF_00165"/>
    </source>
</evidence>
<evidence type="ECO:0000256" key="5">
    <source>
        <dbReference type="ARBA" id="ARBA00022727"/>
    </source>
</evidence>
<name>A0A090IRF2_9GAMM</name>
<dbReference type="GO" id="GO:0004798">
    <property type="term" value="F:dTMP kinase activity"/>
    <property type="evidence" value="ECO:0007669"/>
    <property type="project" value="UniProtKB-UniRule"/>
</dbReference>
<dbReference type="GeneID" id="28541434"/>
<keyword evidence="8 11" id="KW-0067">ATP-binding</keyword>
<dbReference type="CDD" id="cd01672">
    <property type="entry name" value="TMPK"/>
    <property type="match status" value="1"/>
</dbReference>
<evidence type="ECO:0000313" key="14">
    <source>
        <dbReference type="Proteomes" id="UP000032427"/>
    </source>
</evidence>
<sequence length="210" mass="23193">MSKFIVIEGLEGAGKSTAIKNVLATLAKHGIDKPVTTREPGGTPLAEKMRELVKQGHPDEPLTDMAELLLLYAARAQLVGNVIKPALARGEWVVGDRHDLSSQAYQGGGRGFDRDLMATMRNTVLGDFKPDFTIYMDIDPKLGLQRASARGELDRIEQMKLDFFERSRERYLEFANSDETIITIDAGQDLETVTQSIISALETWLATNGN</sequence>
<dbReference type="PATRIC" id="fig|80852.17.peg.1922"/>
<dbReference type="SUPFAM" id="SSF52540">
    <property type="entry name" value="P-loop containing nucleoside triphosphate hydrolases"/>
    <property type="match status" value="1"/>
</dbReference>
<evidence type="ECO:0000313" key="13">
    <source>
        <dbReference type="EMBL" id="CED71923.1"/>
    </source>
</evidence>
<dbReference type="HAMAP" id="MF_00165">
    <property type="entry name" value="Thymidylate_kinase"/>
    <property type="match status" value="1"/>
</dbReference>
<dbReference type="GO" id="GO:0006227">
    <property type="term" value="P:dUDP biosynthetic process"/>
    <property type="evidence" value="ECO:0007669"/>
    <property type="project" value="TreeGrafter"/>
</dbReference>
<reference evidence="14" key="1">
    <citation type="submission" date="2014-09" db="EMBL/GenBank/DDBJ databases">
        <authorList>
            <person name="Hjerde E."/>
        </authorList>
    </citation>
    <scope>NUCLEOTIDE SEQUENCE [LARGE SCALE GENOMIC DNA]</scope>
    <source>
        <strain evidence="14">06/09/139</strain>
    </source>
</reference>
<dbReference type="Gene3D" id="3.40.50.300">
    <property type="entry name" value="P-loop containing nucleotide triphosphate hydrolases"/>
    <property type="match status" value="1"/>
</dbReference>
<evidence type="ECO:0000256" key="7">
    <source>
        <dbReference type="ARBA" id="ARBA00022777"/>
    </source>
</evidence>
<evidence type="ECO:0000256" key="10">
    <source>
        <dbReference type="ARBA" id="ARBA00048743"/>
    </source>
</evidence>
<evidence type="ECO:0000256" key="4">
    <source>
        <dbReference type="ARBA" id="ARBA00022679"/>
    </source>
</evidence>
<evidence type="ECO:0000256" key="1">
    <source>
        <dbReference type="ARBA" id="ARBA00009776"/>
    </source>
</evidence>
<comment type="similarity">
    <text evidence="1 11">Belongs to the thymidylate kinase family.</text>
</comment>
<dbReference type="PANTHER" id="PTHR10344">
    <property type="entry name" value="THYMIDYLATE KINASE"/>
    <property type="match status" value="1"/>
</dbReference>
<dbReference type="PANTHER" id="PTHR10344:SF4">
    <property type="entry name" value="UMP-CMP KINASE 2, MITOCHONDRIAL"/>
    <property type="match status" value="1"/>
</dbReference>
<evidence type="ECO:0000256" key="2">
    <source>
        <dbReference type="ARBA" id="ARBA00012980"/>
    </source>
</evidence>
<dbReference type="GO" id="GO:0006235">
    <property type="term" value="P:dTTP biosynthetic process"/>
    <property type="evidence" value="ECO:0007669"/>
    <property type="project" value="UniProtKB-UniRule"/>
</dbReference>
<dbReference type="GO" id="GO:0005829">
    <property type="term" value="C:cytosol"/>
    <property type="evidence" value="ECO:0007669"/>
    <property type="project" value="TreeGrafter"/>
</dbReference>
<evidence type="ECO:0000256" key="9">
    <source>
        <dbReference type="ARBA" id="ARBA00029962"/>
    </source>
</evidence>
<gene>
    <name evidence="11 13" type="primary">tmk</name>
    <name evidence="13" type="ORF">AWOD_I_1858</name>
</gene>
<feature type="binding site" evidence="11">
    <location>
        <begin position="9"/>
        <end position="16"/>
    </location>
    <ligand>
        <name>ATP</name>
        <dbReference type="ChEBI" id="CHEBI:30616"/>
    </ligand>
</feature>
<keyword evidence="5 11" id="KW-0545">Nucleotide biosynthesis</keyword>
<evidence type="ECO:0000256" key="8">
    <source>
        <dbReference type="ARBA" id="ARBA00022840"/>
    </source>
</evidence>
<dbReference type="InterPro" id="IPR018094">
    <property type="entry name" value="Thymidylate_kinase"/>
</dbReference>
<feature type="domain" description="Thymidylate kinase-like" evidence="12">
    <location>
        <begin position="7"/>
        <end position="197"/>
    </location>
</feature>
<dbReference type="FunFam" id="3.40.50.300:FF:000321">
    <property type="entry name" value="Thymidylate kinase"/>
    <property type="match status" value="1"/>
</dbReference>
<keyword evidence="6 11" id="KW-0547">Nucleotide-binding</keyword>
<dbReference type="HOGENOM" id="CLU_049131_0_1_6"/>
<evidence type="ECO:0000256" key="6">
    <source>
        <dbReference type="ARBA" id="ARBA00022741"/>
    </source>
</evidence>
<accession>A0A090IRF2</accession>
<dbReference type="GO" id="GO:0006233">
    <property type="term" value="P:dTDP biosynthetic process"/>
    <property type="evidence" value="ECO:0007669"/>
    <property type="project" value="InterPro"/>
</dbReference>
<dbReference type="AlphaFoldDB" id="A0A090IRF2"/>
<dbReference type="NCBIfam" id="TIGR00041">
    <property type="entry name" value="DTMP_kinase"/>
    <property type="match status" value="1"/>
</dbReference>
<dbReference type="OrthoDB" id="9774907at2"/>
<comment type="function">
    <text evidence="11">Phosphorylation of dTMP to form dTDP in both de novo and salvage pathways of dTTP synthesis.</text>
</comment>
<evidence type="ECO:0000259" key="12">
    <source>
        <dbReference type="Pfam" id="PF02223"/>
    </source>
</evidence>
<organism evidence="13 14">
    <name type="scientific">Aliivibrio wodanis</name>
    <dbReference type="NCBI Taxonomy" id="80852"/>
    <lineage>
        <taxon>Bacteria</taxon>
        <taxon>Pseudomonadati</taxon>
        <taxon>Pseudomonadota</taxon>
        <taxon>Gammaproteobacteria</taxon>
        <taxon>Vibrionales</taxon>
        <taxon>Vibrionaceae</taxon>
        <taxon>Aliivibrio</taxon>
    </lineage>
</organism>
<protein>
    <recommendedName>
        <fullName evidence="3 11">Thymidylate kinase</fullName>
        <ecNumber evidence="2 11">2.7.4.9</ecNumber>
    </recommendedName>
    <alternativeName>
        <fullName evidence="9 11">dTMP kinase</fullName>
    </alternativeName>
</protein>
<dbReference type="KEGG" id="awd:AWOD_I_1858"/>
<dbReference type="Proteomes" id="UP000032427">
    <property type="component" value="Chromosome 1"/>
</dbReference>